<feature type="compositionally biased region" description="Pro residues" evidence="1">
    <location>
        <begin position="175"/>
        <end position="188"/>
    </location>
</feature>
<dbReference type="Ensembl" id="ENSOSUT00000003680.1">
    <property type="protein sequence ID" value="ENSOSUP00000003574.1"/>
    <property type="gene ID" value="ENSOSUG00000002537.1"/>
</dbReference>
<accession>A0A8C8E6H9</accession>
<reference evidence="2" key="2">
    <citation type="submission" date="2025-09" db="UniProtKB">
        <authorList>
            <consortium name="Ensembl"/>
        </authorList>
    </citation>
    <scope>IDENTIFICATION</scope>
</reference>
<evidence type="ECO:0000313" key="2">
    <source>
        <dbReference type="Ensembl" id="ENSOSUP00000003574.1"/>
    </source>
</evidence>
<dbReference type="Proteomes" id="UP000694552">
    <property type="component" value="Unplaced"/>
</dbReference>
<proteinExistence type="predicted"/>
<keyword evidence="3" id="KW-1185">Reference proteome</keyword>
<feature type="compositionally biased region" description="Basic and acidic residues" evidence="1">
    <location>
        <begin position="194"/>
        <end position="203"/>
    </location>
</feature>
<dbReference type="AlphaFoldDB" id="A0A8C8E6H9"/>
<feature type="compositionally biased region" description="Gly residues" evidence="1">
    <location>
        <begin position="34"/>
        <end position="48"/>
    </location>
</feature>
<feature type="region of interest" description="Disordered" evidence="1">
    <location>
        <begin position="126"/>
        <end position="204"/>
    </location>
</feature>
<feature type="region of interest" description="Disordered" evidence="1">
    <location>
        <begin position="1"/>
        <end position="112"/>
    </location>
</feature>
<protein>
    <submittedName>
        <fullName evidence="2">Chromosome 1 open reading frame 230</fullName>
    </submittedName>
</protein>
<feature type="compositionally biased region" description="Basic and acidic residues" evidence="1">
    <location>
        <begin position="50"/>
        <end position="63"/>
    </location>
</feature>
<organism evidence="2 3">
    <name type="scientific">Otus sunia</name>
    <name type="common">Oriental scops-owl</name>
    <dbReference type="NCBI Taxonomy" id="257818"/>
    <lineage>
        <taxon>Eukaryota</taxon>
        <taxon>Metazoa</taxon>
        <taxon>Chordata</taxon>
        <taxon>Craniata</taxon>
        <taxon>Vertebrata</taxon>
        <taxon>Euteleostomi</taxon>
        <taxon>Archelosauria</taxon>
        <taxon>Archosauria</taxon>
        <taxon>Dinosauria</taxon>
        <taxon>Saurischia</taxon>
        <taxon>Theropoda</taxon>
        <taxon>Coelurosauria</taxon>
        <taxon>Aves</taxon>
        <taxon>Neognathae</taxon>
        <taxon>Neoaves</taxon>
        <taxon>Telluraves</taxon>
        <taxon>Strigiformes</taxon>
        <taxon>Strigidae</taxon>
        <taxon>Otus</taxon>
    </lineage>
</organism>
<name>A0A8C8E6H9_9STRI</name>
<dbReference type="PANTHER" id="PTHR35663:SF3">
    <property type="entry name" value="GENE, 30191-RELATED"/>
    <property type="match status" value="1"/>
</dbReference>
<evidence type="ECO:0000313" key="3">
    <source>
        <dbReference type="Proteomes" id="UP000694552"/>
    </source>
</evidence>
<dbReference type="PANTHER" id="PTHR35663">
    <property type="entry name" value="TESTIS DEVELOPMENT-RELATED PROTEIN-RELATED"/>
    <property type="match status" value="1"/>
</dbReference>
<feature type="compositionally biased region" description="Gly residues" evidence="1">
    <location>
        <begin position="79"/>
        <end position="93"/>
    </location>
</feature>
<reference evidence="2" key="1">
    <citation type="submission" date="2025-08" db="UniProtKB">
        <authorList>
            <consortium name="Ensembl"/>
        </authorList>
    </citation>
    <scope>IDENTIFICATION</scope>
</reference>
<sequence length="225" mass="22866">MSWGGLSGPCPGTDRVSSTLGLLADLQGQSAADPGGGAGGRGAAGGGRPPRADGDGRDPHADGGRAQPRVPAGEEGEKGAGGSGGWGRGGTSGTWGSPVSLVLPPPQVQGVGARSWRTLSSLFTREDEHQLLSPEPCADHLLAAEPPEPPPSEKAPGFWDLFATKWQQASGPDKAVPPPEPGESPGEPPGDDGSDLREPEEGAFHWGFLASKLAEIRNKNAPKGN</sequence>
<evidence type="ECO:0000256" key="1">
    <source>
        <dbReference type="SAM" id="MobiDB-lite"/>
    </source>
</evidence>